<name>A0A2G3E6N6_9FIRM</name>
<dbReference type="EMBL" id="PDYG01000001">
    <property type="protein sequence ID" value="PHU38907.1"/>
    <property type="molecule type" value="Genomic_DNA"/>
</dbReference>
<sequence>METLDIKIALDPVNDGAVLKETKLKRKDEGALIIATNGESRIVDAYEAQEILDKLNDIGHGEYMGDSDYIAMMNGDKIINIGTGKCFIGSVIIMKFDGRALSMLVGDEFEKAAAEFKSRLITLVCDGQEFSALELL</sequence>
<reference evidence="1 2" key="1">
    <citation type="submission" date="2017-10" db="EMBL/GenBank/DDBJ databases">
        <title>Resolving the taxonomy of Roseburia spp., Eubacterium rectale and Agathobacter spp. through phylogenomic analysis.</title>
        <authorList>
            <person name="Sheridan P.O."/>
            <person name="Walker A.W."/>
            <person name="Duncan S.H."/>
            <person name="Scott K.P."/>
            <person name="Toole P.W.O."/>
            <person name="Luis P."/>
            <person name="Flint H.J."/>
        </authorList>
    </citation>
    <scope>NUCLEOTIDE SEQUENCE [LARGE SCALE GENOMIC DNA]</scope>
    <source>
        <strain evidence="1 2">JK623</strain>
    </source>
</reference>
<proteinExistence type="predicted"/>
<dbReference type="RefSeq" id="WP_099385172.1">
    <property type="nucleotide sequence ID" value="NZ_JANSWH010000050.1"/>
</dbReference>
<keyword evidence="2" id="KW-1185">Reference proteome</keyword>
<dbReference type="Proteomes" id="UP000224563">
    <property type="component" value="Unassembled WGS sequence"/>
</dbReference>
<gene>
    <name evidence="1" type="ORF">CSX02_00200</name>
</gene>
<comment type="caution">
    <text evidence="1">The sequence shown here is derived from an EMBL/GenBank/DDBJ whole genome shotgun (WGS) entry which is preliminary data.</text>
</comment>
<reference evidence="1 2" key="2">
    <citation type="submission" date="2017-10" db="EMBL/GenBank/DDBJ databases">
        <authorList>
            <person name="Banno H."/>
            <person name="Chua N.-H."/>
        </authorList>
    </citation>
    <scope>NUCLEOTIDE SEQUENCE [LARGE SCALE GENOMIC DNA]</scope>
    <source>
        <strain evidence="1 2">JK623</strain>
    </source>
</reference>
<evidence type="ECO:0000313" key="1">
    <source>
        <dbReference type="EMBL" id="PHU38907.1"/>
    </source>
</evidence>
<accession>A0A2G3E6N6</accession>
<dbReference type="AlphaFoldDB" id="A0A2G3E6N6"/>
<evidence type="ECO:0000313" key="2">
    <source>
        <dbReference type="Proteomes" id="UP000224563"/>
    </source>
</evidence>
<organism evidence="1 2">
    <name type="scientific">Agathobacter ruminis</name>
    <dbReference type="NCBI Taxonomy" id="1712665"/>
    <lineage>
        <taxon>Bacteria</taxon>
        <taxon>Bacillati</taxon>
        <taxon>Bacillota</taxon>
        <taxon>Clostridia</taxon>
        <taxon>Lachnospirales</taxon>
        <taxon>Lachnospiraceae</taxon>
        <taxon>Agathobacter</taxon>
    </lineage>
</organism>
<protein>
    <submittedName>
        <fullName evidence="1">Uncharacterized protein</fullName>
    </submittedName>
</protein>